<dbReference type="Proteomes" id="UP000294599">
    <property type="component" value="Unassembled WGS sequence"/>
</dbReference>
<evidence type="ECO:0000256" key="3">
    <source>
        <dbReference type="SAM" id="Phobius"/>
    </source>
</evidence>
<gene>
    <name evidence="4" type="ORF">EDC25_103193</name>
</gene>
<dbReference type="InterPro" id="IPR052346">
    <property type="entry name" value="O-mannosyl-transferase_TMTC"/>
</dbReference>
<evidence type="ECO:0000313" key="4">
    <source>
        <dbReference type="EMBL" id="TCT00425.1"/>
    </source>
</evidence>
<evidence type="ECO:0000256" key="2">
    <source>
        <dbReference type="ARBA" id="ARBA00022803"/>
    </source>
</evidence>
<evidence type="ECO:0008006" key="6">
    <source>
        <dbReference type="Google" id="ProtNLM"/>
    </source>
</evidence>
<keyword evidence="3" id="KW-1133">Transmembrane helix</keyword>
<evidence type="ECO:0000256" key="1">
    <source>
        <dbReference type="ARBA" id="ARBA00022737"/>
    </source>
</evidence>
<feature type="transmembrane region" description="Helical" evidence="3">
    <location>
        <begin position="119"/>
        <end position="142"/>
    </location>
</feature>
<feature type="transmembrane region" description="Helical" evidence="3">
    <location>
        <begin position="148"/>
        <end position="165"/>
    </location>
</feature>
<dbReference type="SUPFAM" id="SSF48452">
    <property type="entry name" value="TPR-like"/>
    <property type="match status" value="1"/>
</dbReference>
<keyword evidence="5" id="KW-1185">Reference proteome</keyword>
<feature type="transmembrane region" description="Helical" evidence="3">
    <location>
        <begin position="357"/>
        <end position="373"/>
    </location>
</feature>
<feature type="transmembrane region" description="Helical" evidence="3">
    <location>
        <begin position="301"/>
        <end position="319"/>
    </location>
</feature>
<dbReference type="RefSeq" id="WP_132577248.1">
    <property type="nucleotide sequence ID" value="NZ_JBHLWF010000020.1"/>
</dbReference>
<keyword evidence="1" id="KW-0677">Repeat</keyword>
<dbReference type="Gene3D" id="1.25.40.10">
    <property type="entry name" value="Tetratricopeptide repeat domain"/>
    <property type="match status" value="1"/>
</dbReference>
<sequence>MYSQNSKTIVGLAAVLVLVFLIYLPVRNGGLVWDDFAIFVHRPWLYSTDGWSQFLFHQYSEWRFYFRPLVDMLFIAQARVFDGVPGPIHLVSLALQLMNVTLVVLLARRIYLHQGQDGILLPLFAGVFYGLHPMLVETVAWISCQFDQVQVLFALLGLLFSLSIPNRWMRAGVVSTCFLFSALSKESAVLYPVLVVLFDWLLRSDRNQALLRRLTKLVRENWPVYVGLIFTGIAYLVLRTAVMGSLLGAAAQDNQMTTGELADEISFVYLRYWMVILGIPVELSPVHPVETMVFGQDNGVMAARLLACLALCCFGLLAFTRRFAFTGAIVIAATVYLFPALGFVVGHFDGSLYHERYATGAIAVTAALIPGAFAEWRPFLVKANLLRKLLPALAALWVAWAILNVRVTIPLWSNDLMLWRWASEVHPDSGMVKSNLIHQLTTQGHHVEAEIEVSRVLATGMDCPRCLVNGMFLAVNQGNVGLADQLNARLRPYADQQDDRLPHALYLLYDGYLDMREGEIDSATMKIQAALQQDPDLSFGQVILTEALVLLGRTAEASASAKQAESLMTYPPTRARVREVLERILNGERIYSTAMEEGPVTVHP</sequence>
<feature type="transmembrane region" description="Helical" evidence="3">
    <location>
        <begin position="326"/>
        <end position="345"/>
    </location>
</feature>
<keyword evidence="3" id="KW-0812">Transmembrane</keyword>
<dbReference type="InterPro" id="IPR011990">
    <property type="entry name" value="TPR-like_helical_dom_sf"/>
</dbReference>
<protein>
    <recommendedName>
        <fullName evidence="6">Tetratricopeptide repeat protein</fullName>
    </recommendedName>
</protein>
<feature type="transmembrane region" description="Helical" evidence="3">
    <location>
        <begin position="88"/>
        <end position="107"/>
    </location>
</feature>
<dbReference type="PANTHER" id="PTHR44227:SF3">
    <property type="entry name" value="PROTEIN O-MANNOSYL-TRANSFERASE TMTC4"/>
    <property type="match status" value="1"/>
</dbReference>
<dbReference type="PANTHER" id="PTHR44227">
    <property type="match status" value="1"/>
</dbReference>
<reference evidence="4 5" key="1">
    <citation type="submission" date="2019-03" db="EMBL/GenBank/DDBJ databases">
        <title>Genomic Encyclopedia of Type Strains, Phase IV (KMG-IV): sequencing the most valuable type-strain genomes for metagenomic binning, comparative biology and taxonomic classification.</title>
        <authorList>
            <person name="Goeker M."/>
        </authorList>
    </citation>
    <scope>NUCLEOTIDE SEQUENCE [LARGE SCALE GENOMIC DNA]</scope>
    <source>
        <strain evidence="4 5">DSM 21944</strain>
    </source>
</reference>
<accession>A0A4R3LPG1</accession>
<proteinExistence type="predicted"/>
<name>A0A4R3LPG1_9GAMM</name>
<feature type="transmembrane region" description="Helical" evidence="3">
    <location>
        <begin position="222"/>
        <end position="249"/>
    </location>
</feature>
<comment type="caution">
    <text evidence="4">The sequence shown here is derived from an EMBL/GenBank/DDBJ whole genome shotgun (WGS) entry which is preliminary data.</text>
</comment>
<dbReference type="EMBL" id="SMAF01000003">
    <property type="protein sequence ID" value="TCT00425.1"/>
    <property type="molecule type" value="Genomic_DNA"/>
</dbReference>
<keyword evidence="3" id="KW-0472">Membrane</keyword>
<dbReference type="AlphaFoldDB" id="A0A4R3LPG1"/>
<feature type="transmembrane region" description="Helical" evidence="3">
    <location>
        <begin position="9"/>
        <end position="26"/>
    </location>
</feature>
<keyword evidence="2" id="KW-0802">TPR repeat</keyword>
<evidence type="ECO:0000313" key="5">
    <source>
        <dbReference type="Proteomes" id="UP000294599"/>
    </source>
</evidence>
<dbReference type="OrthoDB" id="5932158at2"/>
<organism evidence="4 5">
    <name type="scientific">Pseudofulvimonas gallinarii</name>
    <dbReference type="NCBI Taxonomy" id="634155"/>
    <lineage>
        <taxon>Bacteria</taxon>
        <taxon>Pseudomonadati</taxon>
        <taxon>Pseudomonadota</taxon>
        <taxon>Gammaproteobacteria</taxon>
        <taxon>Lysobacterales</taxon>
        <taxon>Rhodanobacteraceae</taxon>
        <taxon>Pseudofulvimonas</taxon>
    </lineage>
</organism>